<dbReference type="Proteomes" id="UP000021315">
    <property type="component" value="Unassembled WGS sequence"/>
</dbReference>
<dbReference type="PIRSF" id="PIRSF028477">
    <property type="entry name" value="UCP028477"/>
    <property type="match status" value="1"/>
</dbReference>
<accession>A0A7D5SCP1</accession>
<dbReference type="EMBL" id="CP058708">
    <property type="protein sequence ID" value="QLH50377.1"/>
    <property type="molecule type" value="Genomic_DNA"/>
</dbReference>
<dbReference type="EMBL" id="JDST02000024">
    <property type="protein sequence ID" value="KFB77524.1"/>
    <property type="molecule type" value="Genomic_DNA"/>
</dbReference>
<reference evidence="3 5" key="2">
    <citation type="journal article" date="2019" name="Microbiome">
        <title>Annotated bacterial chromosomes from frame-shift-corrected long-read metagenomic data.</title>
        <authorList>
            <person name="Arumugam K."/>
            <person name="Bagci C."/>
            <person name="Bessarab I."/>
            <person name="Beier S."/>
            <person name="Buchfink B."/>
            <person name="Gorska A."/>
            <person name="Qiu G."/>
            <person name="Huson D.H."/>
            <person name="Williams R.B.H."/>
        </authorList>
    </citation>
    <scope>NUCLEOTIDE SEQUENCE [LARGE SCALE GENOMIC DNA]</scope>
    <source>
        <strain evidence="3">SSA1</strain>
    </source>
</reference>
<dbReference type="KEGG" id="acog:HWD57_11715"/>
<protein>
    <submittedName>
        <fullName evidence="3">DUF2145 domain-containing protein</fullName>
    </submittedName>
</protein>
<evidence type="ECO:0000313" key="3">
    <source>
        <dbReference type="EMBL" id="QLH50377.1"/>
    </source>
</evidence>
<reference evidence="2 4" key="1">
    <citation type="submission" date="2014-02" db="EMBL/GenBank/DDBJ databases">
        <title>Expanding our view of genomic diversity in Candidatus Accumulibacter clades.</title>
        <authorList>
            <person name="Skennerton C.T."/>
            <person name="Barr J.J."/>
            <person name="Slater F.R."/>
            <person name="Bond P.L."/>
            <person name="Tyson G.W."/>
        </authorList>
    </citation>
    <scope>NUCLEOTIDE SEQUENCE [LARGE SCALE GENOMIC DNA]</scope>
    <source>
        <strain evidence="4">SK-02</strain>
    </source>
</reference>
<feature type="signal peptide" evidence="1">
    <location>
        <begin position="1"/>
        <end position="26"/>
    </location>
</feature>
<feature type="chain" id="PRO_5001751048" evidence="1">
    <location>
        <begin position="27"/>
        <end position="272"/>
    </location>
</feature>
<accession>A0A080MJN9</accession>
<dbReference type="RefSeq" id="WP_046536955.1">
    <property type="nucleotide sequence ID" value="NZ_JDST02000024.1"/>
</dbReference>
<dbReference type="Proteomes" id="UP000509684">
    <property type="component" value="Chromosome"/>
</dbReference>
<evidence type="ECO:0000313" key="2">
    <source>
        <dbReference type="EMBL" id="KFB77524.1"/>
    </source>
</evidence>
<evidence type="ECO:0000256" key="1">
    <source>
        <dbReference type="SAM" id="SignalP"/>
    </source>
</evidence>
<reference evidence="3" key="3">
    <citation type="submission" date="2020-06" db="EMBL/GenBank/DDBJ databases">
        <authorList>
            <person name="Arumugam K."/>
            <person name="Besarab I."/>
            <person name="Haryono M."/>
            <person name="Bagci C."/>
            <person name="Beier S."/>
            <person name="Buchfink B."/>
            <person name="Gorska A."/>
            <person name="Qiu G."/>
            <person name="Huson D.H."/>
            <person name="Williams R.B."/>
        </authorList>
    </citation>
    <scope>NUCLEOTIDE SEQUENCE</scope>
    <source>
        <strain evidence="3">SSA1</strain>
    </source>
</reference>
<evidence type="ECO:0000313" key="5">
    <source>
        <dbReference type="Proteomes" id="UP000509684"/>
    </source>
</evidence>
<organism evidence="2 4">
    <name type="scientific">Candidatus Accumulibacter cognatus</name>
    <dbReference type="NCBI Taxonomy" id="2954383"/>
    <lineage>
        <taxon>Bacteria</taxon>
        <taxon>Pseudomonadati</taxon>
        <taxon>Pseudomonadota</taxon>
        <taxon>Betaproteobacteria</taxon>
        <taxon>Candidatus Accumulibacter</taxon>
    </lineage>
</organism>
<sequence>MTVLPAATLRLVAGIVLLAWALHGHAGTACAENAAAAGTISQGLALAQKVVALLDGTGVRVALVARVGQDLSRYKLRYSHFAFAVRDHAEGRWSVVHSLNHCGTAKAGLYVQGMGNFFADDVFAYEAAILLLPSELQARLEKVLASPVQLRRFHEERYSAVAYPFNTVYQNSNQWCLETLAGAMAPEGDVVTRAEAQGWLQQEGYQPTLLQLTPMTRLGGRMFKANIAFDDHPGEYRWSDRIYVVSVESVFEFLRRRYPHDSQRRIVALDDR</sequence>
<gene>
    <name evidence="2" type="ORF">AW06_001383</name>
    <name evidence="3" type="ORF">HWD57_11715</name>
</gene>
<proteinExistence type="predicted"/>
<keyword evidence="1" id="KW-0732">Signal</keyword>
<dbReference type="InterPro" id="IPR014547">
    <property type="entry name" value="UCP028477"/>
</dbReference>
<name>A0A080MJN9_9PROT</name>
<dbReference type="Pfam" id="PF09916">
    <property type="entry name" value="DUF2145"/>
    <property type="match status" value="1"/>
</dbReference>
<keyword evidence="4" id="KW-1185">Reference proteome</keyword>
<evidence type="ECO:0000313" key="4">
    <source>
        <dbReference type="Proteomes" id="UP000021315"/>
    </source>
</evidence>
<dbReference type="AlphaFoldDB" id="A0A080MJN9"/>
<dbReference type="STRING" id="1453999.AW06_001383"/>